<dbReference type="InterPro" id="IPR003890">
    <property type="entry name" value="MIF4G-like_typ-3"/>
</dbReference>
<dbReference type="InterPro" id="IPR051367">
    <property type="entry name" value="mRNA_TranslReg/HistoneTransl"/>
</dbReference>
<evidence type="ECO:0000313" key="4">
    <source>
        <dbReference type="Ensembl" id="ENSCPVP00000005202.2"/>
    </source>
</evidence>
<evidence type="ECO:0000313" key="5">
    <source>
        <dbReference type="Proteomes" id="UP000694382"/>
    </source>
</evidence>
<keyword evidence="5" id="KW-1185">Reference proteome</keyword>
<comment type="subcellular location">
    <subcellularLocation>
        <location evidence="1">Cytoplasm</location>
    </subcellularLocation>
</comment>
<keyword evidence="3" id="KW-0810">Translation regulation</keyword>
<sequence>ETSILGYGPGPGKGVMLYCSCLQYSLSFPPFCAPTSECTFYPSDCNLTADGLSLPPLKNSTVNKNFSEHLQKTGIPSGSQDKVSVLDSGPEMAVDPVATSNLSAKAPEFYPSGWHILSLLQDSSFEDRCDGYLTLAEYVQDFLNHLTEQPGCFETEIEQFAETLNGWVIADEALRELVELIYQQATSVPNFSYMGARLCNYLSHHLTISPQSGNFRQLLLQRSVSVNLSLVLFSYIFLVCVLTPSVEIRDTYLKYYRLRSIKTQVHAEY</sequence>
<proteinExistence type="predicted"/>
<dbReference type="GO" id="GO:0008494">
    <property type="term" value="F:translation activator activity"/>
    <property type="evidence" value="ECO:0007669"/>
    <property type="project" value="TreeGrafter"/>
</dbReference>
<accession>A0A8C3MEI7</accession>
<protein>
    <submittedName>
        <fullName evidence="4">Uncharacterized protein</fullName>
    </submittedName>
</protein>
<dbReference type="Gene3D" id="1.25.40.180">
    <property type="match status" value="1"/>
</dbReference>
<evidence type="ECO:0000256" key="3">
    <source>
        <dbReference type="ARBA" id="ARBA00022845"/>
    </source>
</evidence>
<dbReference type="AlphaFoldDB" id="A0A8C3MEI7"/>
<dbReference type="Pfam" id="PF02854">
    <property type="entry name" value="MIF4G"/>
    <property type="match status" value="1"/>
</dbReference>
<reference evidence="4" key="2">
    <citation type="submission" date="2025-08" db="UniProtKB">
        <authorList>
            <consortium name="Ensembl"/>
        </authorList>
    </citation>
    <scope>IDENTIFICATION</scope>
</reference>
<evidence type="ECO:0000256" key="2">
    <source>
        <dbReference type="ARBA" id="ARBA00022490"/>
    </source>
</evidence>
<dbReference type="Proteomes" id="UP000694382">
    <property type="component" value="Chromosome Z"/>
</dbReference>
<reference evidence="4" key="1">
    <citation type="submission" date="2020-02" db="EMBL/GenBank/DDBJ databases">
        <authorList>
            <person name="Enbody D E."/>
            <person name="Pettersson E M."/>
        </authorList>
    </citation>
    <scope>NUCLEOTIDE SEQUENCE [LARGE SCALE GENOMIC DNA]</scope>
</reference>
<reference evidence="4" key="3">
    <citation type="submission" date="2025-09" db="UniProtKB">
        <authorList>
            <consortium name="Ensembl"/>
        </authorList>
    </citation>
    <scope>IDENTIFICATION</scope>
</reference>
<dbReference type="Ensembl" id="ENSCPVT00000005399.2">
    <property type="protein sequence ID" value="ENSCPVP00000005202.2"/>
    <property type="gene ID" value="ENSCPVG00000003840.2"/>
</dbReference>
<accession>A0A8U8B3P5</accession>
<dbReference type="GO" id="GO:0003723">
    <property type="term" value="F:RNA binding"/>
    <property type="evidence" value="ECO:0007669"/>
    <property type="project" value="InterPro"/>
</dbReference>
<dbReference type="InterPro" id="IPR016024">
    <property type="entry name" value="ARM-type_fold"/>
</dbReference>
<keyword evidence="2" id="KW-0963">Cytoplasm</keyword>
<evidence type="ECO:0000256" key="1">
    <source>
        <dbReference type="ARBA" id="ARBA00004496"/>
    </source>
</evidence>
<dbReference type="GO" id="GO:0005737">
    <property type="term" value="C:cytoplasm"/>
    <property type="evidence" value="ECO:0007669"/>
    <property type="project" value="UniProtKB-SubCell"/>
</dbReference>
<name>A0A8C3MEI7_GEOPR</name>
<organism evidence="4 5">
    <name type="scientific">Geospiza parvula</name>
    <name type="common">Small tree-finch</name>
    <name type="synonym">Camarhynchus parvulus</name>
    <dbReference type="NCBI Taxonomy" id="87175"/>
    <lineage>
        <taxon>Eukaryota</taxon>
        <taxon>Metazoa</taxon>
        <taxon>Chordata</taxon>
        <taxon>Craniata</taxon>
        <taxon>Vertebrata</taxon>
        <taxon>Euteleostomi</taxon>
        <taxon>Archelosauria</taxon>
        <taxon>Archosauria</taxon>
        <taxon>Dinosauria</taxon>
        <taxon>Saurischia</taxon>
        <taxon>Theropoda</taxon>
        <taxon>Coelurosauria</taxon>
        <taxon>Aves</taxon>
        <taxon>Neognathae</taxon>
        <taxon>Neoaves</taxon>
        <taxon>Telluraves</taxon>
        <taxon>Australaves</taxon>
        <taxon>Passeriformes</taxon>
        <taxon>Thraupidae</taxon>
        <taxon>Camarhynchus</taxon>
    </lineage>
</organism>
<dbReference type="SUPFAM" id="SSF48371">
    <property type="entry name" value="ARM repeat"/>
    <property type="match status" value="1"/>
</dbReference>
<dbReference type="PANTHER" id="PTHR23254:SF15">
    <property type="entry name" value="POLYADENYLATE-BINDING PROTEIN-INTERACTING PROTEIN 1"/>
    <property type="match status" value="1"/>
</dbReference>
<dbReference type="PANTHER" id="PTHR23254">
    <property type="entry name" value="EIF4G DOMAIN PROTEIN"/>
    <property type="match status" value="1"/>
</dbReference>
<dbReference type="GO" id="GO:0006446">
    <property type="term" value="P:regulation of translational initiation"/>
    <property type="evidence" value="ECO:0007669"/>
    <property type="project" value="TreeGrafter"/>
</dbReference>